<dbReference type="PATRIC" id="fig|354243.3.peg.4556"/>
<comment type="caution">
    <text evidence="1">The sequence shown here is derived from an EMBL/GenBank/DDBJ whole genome shotgun (WGS) entry which is preliminary data.</text>
</comment>
<evidence type="ECO:0000313" key="2">
    <source>
        <dbReference type="Proteomes" id="UP000092668"/>
    </source>
</evidence>
<dbReference type="RefSeq" id="WP_065289565.1">
    <property type="nucleotide sequence ID" value="NZ_LFOE01000061.1"/>
</dbReference>
<proteinExistence type="predicted"/>
<organism evidence="1 2">
    <name type="scientific">Mycolicibacter kumamotonensis</name>
    <dbReference type="NCBI Taxonomy" id="354243"/>
    <lineage>
        <taxon>Bacteria</taxon>
        <taxon>Bacillati</taxon>
        <taxon>Actinomycetota</taxon>
        <taxon>Actinomycetes</taxon>
        <taxon>Mycobacteriales</taxon>
        <taxon>Mycobacteriaceae</taxon>
        <taxon>Mycolicibacter</taxon>
    </lineage>
</organism>
<dbReference type="EMBL" id="LFOE01000061">
    <property type="protein sequence ID" value="OBY29615.1"/>
    <property type="molecule type" value="Genomic_DNA"/>
</dbReference>
<dbReference type="OrthoDB" id="3989267at2"/>
<evidence type="ECO:0008006" key="3">
    <source>
        <dbReference type="Google" id="ProtNLM"/>
    </source>
</evidence>
<name>A0A1B8SA38_9MYCO</name>
<dbReference type="AlphaFoldDB" id="A0A1B8SA38"/>
<gene>
    <name evidence="1" type="ORF">ACT18_22060</name>
</gene>
<keyword evidence="2" id="KW-1185">Reference proteome</keyword>
<reference evidence="1 2" key="1">
    <citation type="submission" date="2015-06" db="EMBL/GenBank/DDBJ databases">
        <title>Genome sequence of Mycobacterium kumamotonense strain Roo.</title>
        <authorList>
            <person name="Greninger A.L."/>
            <person name="Cunningham G."/>
            <person name="Miller S."/>
        </authorList>
    </citation>
    <scope>NUCLEOTIDE SEQUENCE [LARGE SCALE GENOMIC DNA]</scope>
    <source>
        <strain evidence="1 2">Roo</strain>
    </source>
</reference>
<evidence type="ECO:0000313" key="1">
    <source>
        <dbReference type="EMBL" id="OBY29615.1"/>
    </source>
</evidence>
<accession>A0A1B8SA38</accession>
<dbReference type="Proteomes" id="UP000092668">
    <property type="component" value="Unassembled WGS sequence"/>
</dbReference>
<sequence length="448" mass="50770">MRRDEPLSSRQLQVLRWISEGCPDGVWSDFSYKTTAYALSARGLVVVRRRRKQWAATITQEGAFYLAHGHYRSGPEPGAANAAMPPRDPDDDILSLAEQLVAELRSGNGIVVVRAPSQTQRARYRRAIHRLIIRGQVPDGFVLRHTGRDAGDLTIRLIRAEADEHRPEPPPRVAVPGGVDEVSPEVKALAEAGRLAITPKATDRALRILQAIANECAARVWSLELQPTDDRRLCISTDERAFDLTLTEEMVDQEVPDDDQLKVAKYDWQRVPLAVAKVGSGRLTLQLEEPYARKSWSDRRRWTLDEKLGVAFSEMEWRVDEAARQRRRREDDLLHRQLVWDAAVPVAKEAYVDDLNRRRLLDQAAQHSRAQALRDYSRALKAVADAADDSDDAAAIHRWAGWSADEADRTDPIKDVKSLHYAEPDDLQPGDYDKFMPKGMSAYRRPWQ</sequence>
<protein>
    <recommendedName>
        <fullName evidence="3">PE-PGRS family protein</fullName>
    </recommendedName>
</protein>